<dbReference type="SUPFAM" id="SSF48452">
    <property type="entry name" value="TPR-like"/>
    <property type="match status" value="2"/>
</dbReference>
<evidence type="ECO:0000313" key="4">
    <source>
        <dbReference type="Proteomes" id="UP000322918"/>
    </source>
</evidence>
<feature type="repeat" description="TPR" evidence="1">
    <location>
        <begin position="227"/>
        <end position="260"/>
    </location>
</feature>
<keyword evidence="2" id="KW-0472">Membrane</keyword>
<dbReference type="InterPro" id="IPR019734">
    <property type="entry name" value="TPR_rpt"/>
</dbReference>
<reference evidence="3 4" key="1">
    <citation type="submission" date="2019-09" db="EMBL/GenBank/DDBJ databases">
        <title>Pararcticibacter amylolyticus gen. nov., sp. nov., isolated from a rottenly hemp rope, and reclassification of Pedobacter tournemirensis as Pararcticibacter tournemirensis comb. nov.</title>
        <authorList>
            <person name="Cai Y."/>
        </authorList>
    </citation>
    <scope>NUCLEOTIDE SEQUENCE [LARGE SCALE GENOMIC DNA]</scope>
    <source>
        <strain evidence="3 4">TF5-37.2-LB10</strain>
    </source>
</reference>
<sequence length="376" mass="42172">MLHIYRELHLLSKTRIFIGLFIALSIIGTGYTYAEGPVSGSAVSVLTELLKRHSSNLKTNNSPGQAQTYSQIAAFYERNGIWRESVRLYKEALSIQDQLKDIKHAAGSSIHLAYILKKNDDYSAALKHAASAARLYSKAGIKDSSASAYVLMADINRALGNYRQAESLILKRALPLYRGAGNATGRIKCFRSLGHTYREQKRFSEAKWFFIQENMQARKLNNSKGIISSLLYLGKVKVAITDYDLALKDFKEAERLARNTGNISALADIRSAFASVHSKLGNAETSARFASLASGNRYQMLALEKNRRDEALLLFKESQNLVELSKRSVKPDVIDAVEKTSHIRVWDVYDSLLITLSFLVFTTAVFFFFAFARTRK</sequence>
<gene>
    <name evidence="3" type="ORF">F1649_15240</name>
</gene>
<keyword evidence="4" id="KW-1185">Reference proteome</keyword>
<dbReference type="PROSITE" id="PS50005">
    <property type="entry name" value="TPR"/>
    <property type="match status" value="1"/>
</dbReference>
<comment type="caution">
    <text evidence="3">The sequence shown here is derived from an EMBL/GenBank/DDBJ whole genome shotgun (WGS) entry which is preliminary data.</text>
</comment>
<name>A0A5M9H1L2_9SPHI</name>
<feature type="transmembrane region" description="Helical" evidence="2">
    <location>
        <begin position="352"/>
        <end position="372"/>
    </location>
</feature>
<organism evidence="3 4">
    <name type="scientific">Arcticibacter tournemirensis</name>
    <dbReference type="NCBI Taxonomy" id="699437"/>
    <lineage>
        <taxon>Bacteria</taxon>
        <taxon>Pseudomonadati</taxon>
        <taxon>Bacteroidota</taxon>
        <taxon>Sphingobacteriia</taxon>
        <taxon>Sphingobacteriales</taxon>
        <taxon>Sphingobacteriaceae</taxon>
        <taxon>Arcticibacter</taxon>
    </lineage>
</organism>
<dbReference type="InterPro" id="IPR011990">
    <property type="entry name" value="TPR-like_helical_dom_sf"/>
</dbReference>
<accession>A0A5M9H1L2</accession>
<evidence type="ECO:0000256" key="2">
    <source>
        <dbReference type="SAM" id="Phobius"/>
    </source>
</evidence>
<evidence type="ECO:0000256" key="1">
    <source>
        <dbReference type="PROSITE-ProRule" id="PRU00339"/>
    </source>
</evidence>
<keyword evidence="1" id="KW-0802">TPR repeat</keyword>
<keyword evidence="2" id="KW-1133">Transmembrane helix</keyword>
<dbReference type="OrthoDB" id="789253at2"/>
<dbReference type="Gene3D" id="1.25.40.10">
    <property type="entry name" value="Tetratricopeptide repeat domain"/>
    <property type="match status" value="2"/>
</dbReference>
<dbReference type="AlphaFoldDB" id="A0A5M9H1L2"/>
<dbReference type="Pfam" id="PF14938">
    <property type="entry name" value="SNAP"/>
    <property type="match status" value="1"/>
</dbReference>
<dbReference type="EMBL" id="VWNE01000025">
    <property type="protein sequence ID" value="KAA8480179.1"/>
    <property type="molecule type" value="Genomic_DNA"/>
</dbReference>
<keyword evidence="2" id="KW-0812">Transmembrane</keyword>
<evidence type="ECO:0000313" key="3">
    <source>
        <dbReference type="EMBL" id="KAA8480179.1"/>
    </source>
</evidence>
<proteinExistence type="predicted"/>
<protein>
    <submittedName>
        <fullName evidence="3">Tetratricopeptide repeat protein</fullName>
    </submittedName>
</protein>
<dbReference type="SMART" id="SM00028">
    <property type="entry name" value="TPR"/>
    <property type="match status" value="4"/>
</dbReference>
<dbReference type="Proteomes" id="UP000322918">
    <property type="component" value="Unassembled WGS sequence"/>
</dbReference>
<dbReference type="PANTHER" id="PTHR10098">
    <property type="entry name" value="RAPSYN-RELATED"/>
    <property type="match status" value="1"/>
</dbReference>